<reference evidence="1" key="1">
    <citation type="submission" date="2021-06" db="EMBL/GenBank/DDBJ databases">
        <authorList>
            <person name="Kallberg Y."/>
            <person name="Tangrot J."/>
            <person name="Rosling A."/>
        </authorList>
    </citation>
    <scope>NUCLEOTIDE SEQUENCE</scope>
    <source>
        <strain evidence="1">AZ414A</strain>
    </source>
</reference>
<comment type="caution">
    <text evidence="1">The sequence shown here is derived from an EMBL/GenBank/DDBJ whole genome shotgun (WGS) entry which is preliminary data.</text>
</comment>
<protein>
    <submittedName>
        <fullName evidence="1">3197_t:CDS:1</fullName>
    </submittedName>
</protein>
<dbReference type="Proteomes" id="UP000789706">
    <property type="component" value="Unassembled WGS sequence"/>
</dbReference>
<sequence>MSTSVGSRDYPTISPKFFRGECPRLSMTELYWLIEIWYKKATNDMDRLYANNIHTWIALDKPSFQDLLQHEPRAFGWREVEFYDNSMDSKVVHTTFETSEDK</sequence>
<dbReference type="AlphaFoldDB" id="A0A9N8Z1S6"/>
<proteinExistence type="predicted"/>
<keyword evidence="2" id="KW-1185">Reference proteome</keyword>
<name>A0A9N8Z1S6_9GLOM</name>
<dbReference type="EMBL" id="CAJVPK010000169">
    <property type="protein sequence ID" value="CAG8465617.1"/>
    <property type="molecule type" value="Genomic_DNA"/>
</dbReference>
<gene>
    <name evidence="1" type="ORF">DEBURN_LOCUS2902</name>
</gene>
<dbReference type="OrthoDB" id="2303598at2759"/>
<evidence type="ECO:0000313" key="2">
    <source>
        <dbReference type="Proteomes" id="UP000789706"/>
    </source>
</evidence>
<feature type="non-terminal residue" evidence="1">
    <location>
        <position position="1"/>
    </location>
</feature>
<accession>A0A9N8Z1S6</accession>
<evidence type="ECO:0000313" key="1">
    <source>
        <dbReference type="EMBL" id="CAG8465617.1"/>
    </source>
</evidence>
<organism evidence="1 2">
    <name type="scientific">Diversispora eburnea</name>
    <dbReference type="NCBI Taxonomy" id="1213867"/>
    <lineage>
        <taxon>Eukaryota</taxon>
        <taxon>Fungi</taxon>
        <taxon>Fungi incertae sedis</taxon>
        <taxon>Mucoromycota</taxon>
        <taxon>Glomeromycotina</taxon>
        <taxon>Glomeromycetes</taxon>
        <taxon>Diversisporales</taxon>
        <taxon>Diversisporaceae</taxon>
        <taxon>Diversispora</taxon>
    </lineage>
</organism>